<dbReference type="InterPro" id="IPR019410">
    <property type="entry name" value="Methyltransf_16"/>
</dbReference>
<keyword evidence="2" id="KW-1185">Reference proteome</keyword>
<evidence type="ECO:0000313" key="1">
    <source>
        <dbReference type="EMBL" id="WFD45411.1"/>
    </source>
</evidence>
<dbReference type="EMBL" id="CP046234">
    <property type="protein sequence ID" value="WFD45411.1"/>
    <property type="molecule type" value="Genomic_DNA"/>
</dbReference>
<dbReference type="InterPro" id="IPR029063">
    <property type="entry name" value="SAM-dependent_MTases_sf"/>
</dbReference>
<dbReference type="PANTHER" id="PTHR14614:SF130">
    <property type="entry name" value="PROTEIN-LYSINE N-METHYLTRANSFERASE EEF2KMT"/>
    <property type="match status" value="1"/>
</dbReference>
<gene>
    <name evidence="1" type="ORF">GLX27_000031</name>
</gene>
<sequence length="363" mass="40409">MTPQQREAQRTLRVAYEARLPPNARRFPWPDRVGLITAQEGLDKVLFDQARIFRANDEYERAFLKHLVTRTEHAISDATPDEERAIPIPRQDWAVNEGILERYVELVSLPTAEDAPGGLVGAPVPQPMYLRHFFPCDDGEDDPVLGPSASITLHEEGVAISQGTTGLKTWEASYRLAAYLVAEQTSWRSQAQSVVELGSGAGFLGMVCARLLRGTSSRILLTDIAGNVLERLQETAHLNNVQGGVFTAPLDWAEAYYRRTKELSLLRNANATRVLAADVVYDPELIVPFVDALRTALTGSDDDSRYPTDPEWDENIPYALVASTVRNPATYEAFLDRLTAEKLRWKKVEIPTALAAFPIHARS</sequence>
<dbReference type="Proteomes" id="UP000818624">
    <property type="component" value="Chromosome 1"/>
</dbReference>
<dbReference type="Pfam" id="PF10294">
    <property type="entry name" value="Methyltransf_16"/>
    <property type="match status" value="1"/>
</dbReference>
<accession>A0ABY8EI65</accession>
<evidence type="ECO:0000313" key="2">
    <source>
        <dbReference type="Proteomes" id="UP000818624"/>
    </source>
</evidence>
<dbReference type="PANTHER" id="PTHR14614">
    <property type="entry name" value="HEPATOCELLULAR CARCINOMA-ASSOCIATED ANTIGEN"/>
    <property type="match status" value="1"/>
</dbReference>
<proteinExistence type="predicted"/>
<organism evidence="1 2">
    <name type="scientific">Malassezia furfur</name>
    <name type="common">Pityriasis versicolor infection agent</name>
    <name type="synonym">Pityrosporum furfur</name>
    <dbReference type="NCBI Taxonomy" id="55194"/>
    <lineage>
        <taxon>Eukaryota</taxon>
        <taxon>Fungi</taxon>
        <taxon>Dikarya</taxon>
        <taxon>Basidiomycota</taxon>
        <taxon>Ustilaginomycotina</taxon>
        <taxon>Malasseziomycetes</taxon>
        <taxon>Malasseziales</taxon>
        <taxon>Malasseziaceae</taxon>
        <taxon>Malassezia</taxon>
    </lineage>
</organism>
<name>A0ABY8EI65_MALFU</name>
<reference evidence="1 2" key="1">
    <citation type="journal article" date="2020" name="Elife">
        <title>Loss of centromere function drives karyotype evolution in closely related Malassezia species.</title>
        <authorList>
            <person name="Sankaranarayanan S.R."/>
            <person name="Ianiri G."/>
            <person name="Coelho M.A."/>
            <person name="Reza M.H."/>
            <person name="Thimmappa B.C."/>
            <person name="Ganguly P."/>
            <person name="Vadnala R.N."/>
            <person name="Sun S."/>
            <person name="Siddharthan R."/>
            <person name="Tellgren-Roth C."/>
            <person name="Dawson T.L."/>
            <person name="Heitman J."/>
            <person name="Sanyal K."/>
        </authorList>
    </citation>
    <scope>NUCLEOTIDE SEQUENCE [LARGE SCALE GENOMIC DNA]</scope>
    <source>
        <strain evidence="1">CBS14141</strain>
    </source>
</reference>
<dbReference type="Gene3D" id="3.40.50.150">
    <property type="entry name" value="Vaccinia Virus protein VP39"/>
    <property type="match status" value="1"/>
</dbReference>
<dbReference type="SUPFAM" id="SSF53335">
    <property type="entry name" value="S-adenosyl-L-methionine-dependent methyltransferases"/>
    <property type="match status" value="1"/>
</dbReference>
<protein>
    <submittedName>
        <fullName evidence="1">Uncharacterized protein</fullName>
    </submittedName>
</protein>